<dbReference type="Proteomes" id="UP000488299">
    <property type="component" value="Unassembled WGS sequence"/>
</dbReference>
<proteinExistence type="predicted"/>
<evidence type="ECO:0000313" key="2">
    <source>
        <dbReference type="Proteomes" id="UP000488299"/>
    </source>
</evidence>
<comment type="caution">
    <text evidence="1">The sequence shown here is derived from an EMBL/GenBank/DDBJ whole genome shotgun (WGS) entry which is preliminary data.</text>
</comment>
<organism evidence="1 2">
    <name type="scientific">Rudanella paleaurantiibacter</name>
    <dbReference type="NCBI Taxonomy" id="2614655"/>
    <lineage>
        <taxon>Bacteria</taxon>
        <taxon>Pseudomonadati</taxon>
        <taxon>Bacteroidota</taxon>
        <taxon>Cytophagia</taxon>
        <taxon>Cytophagales</taxon>
        <taxon>Cytophagaceae</taxon>
        <taxon>Rudanella</taxon>
    </lineage>
</organism>
<dbReference type="EMBL" id="WELI01000002">
    <property type="protein sequence ID" value="KAB7731916.1"/>
    <property type="molecule type" value="Genomic_DNA"/>
</dbReference>
<accession>A0A7J5U2K3</accession>
<sequence length="301" mass="34674">MTLPESVKNFVRQVFRDCNLKVSNKLSKHPATWETSLDSSLIEHLSNYSSPLKIEKSWLVRFDTHYLGGMRHWNGWEIADIGVLIIFRKNGETVKSKICLLQSKRLYSNEINPDEDNQIDYIIGFGRLHESDDYYKGIVAPRTLSFTESSKYSAVNVKDRQWKAIGEYMNRTTIPVHYLFYNPCRIPHYIDMPLTADINYTSFSVGARVLPAKVLFKRFETENKGYKPTYGELKYTLEAPFNEPSNEGGWRLEDFVADQLISCKEGYVVKGPEDTNLFEVFNRRSGPIASAFSITFDLTEG</sequence>
<dbReference type="RefSeq" id="WP_152123495.1">
    <property type="nucleotide sequence ID" value="NZ_WELI01000002.1"/>
</dbReference>
<gene>
    <name evidence="1" type="ORF">F5984_06755</name>
</gene>
<protein>
    <submittedName>
        <fullName evidence="1">Uncharacterized protein</fullName>
    </submittedName>
</protein>
<dbReference type="AlphaFoldDB" id="A0A7J5U2K3"/>
<keyword evidence="2" id="KW-1185">Reference proteome</keyword>
<reference evidence="1 2" key="1">
    <citation type="submission" date="2019-10" db="EMBL/GenBank/DDBJ databases">
        <title>Rudanella paleaurantiibacter sp. nov., isolated from sludge.</title>
        <authorList>
            <person name="Xu S.Q."/>
        </authorList>
    </citation>
    <scope>NUCLEOTIDE SEQUENCE [LARGE SCALE GENOMIC DNA]</scope>
    <source>
        <strain evidence="1 2">HX-22-17</strain>
    </source>
</reference>
<name>A0A7J5U2K3_9BACT</name>
<evidence type="ECO:0000313" key="1">
    <source>
        <dbReference type="EMBL" id="KAB7731916.1"/>
    </source>
</evidence>